<dbReference type="InterPro" id="IPR036249">
    <property type="entry name" value="Thioredoxin-like_sf"/>
</dbReference>
<proteinExistence type="predicted"/>
<comment type="caution">
    <text evidence="3">The sequence shown here is derived from an EMBL/GenBank/DDBJ whole genome shotgun (WGS) entry which is preliminary data.</text>
</comment>
<dbReference type="PROSITE" id="PS51352">
    <property type="entry name" value="THIOREDOXIN_2"/>
    <property type="match status" value="1"/>
</dbReference>
<dbReference type="Pfam" id="PF00578">
    <property type="entry name" value="AhpC-TSA"/>
    <property type="match status" value="1"/>
</dbReference>
<evidence type="ECO:0000313" key="3">
    <source>
        <dbReference type="EMBL" id="MBD3864291.1"/>
    </source>
</evidence>
<evidence type="ECO:0000259" key="2">
    <source>
        <dbReference type="PROSITE" id="PS51352"/>
    </source>
</evidence>
<accession>A0ABR8LVT8</accession>
<keyword evidence="4" id="KW-1185">Reference proteome</keyword>
<dbReference type="RefSeq" id="WP_191100397.1">
    <property type="nucleotide sequence ID" value="NZ_JACXXF010000007.1"/>
</dbReference>
<sequence length="178" mass="20850">MKHLFLILTFSFFAFGNQYISIFNSNQNKITDIPYLKQDLKIVDFDGLEQYLAAKDKSKTYVINFWATWCAPCVKELPYFEQLNTMYADKKVEVILVSLDFPKQIETRLKPFLIKNKLQSEVIVLNDVDANTWIPKVDKNWSGAIPATLIYNSDKSAFFEKSFDYKTLETELKQFLKQ</sequence>
<dbReference type="PANTHER" id="PTHR42852">
    <property type="entry name" value="THIOL:DISULFIDE INTERCHANGE PROTEIN DSBE"/>
    <property type="match status" value="1"/>
</dbReference>
<dbReference type="Proteomes" id="UP000627521">
    <property type="component" value="Unassembled WGS sequence"/>
</dbReference>
<dbReference type="Gene3D" id="3.40.30.10">
    <property type="entry name" value="Glutaredoxin"/>
    <property type="match status" value="1"/>
</dbReference>
<name>A0ABR8LVT8_9FLAO</name>
<protein>
    <submittedName>
        <fullName evidence="3">TlpA family protein disulfide reductase</fullName>
    </submittedName>
</protein>
<dbReference type="InterPro" id="IPR050553">
    <property type="entry name" value="Thioredoxin_ResA/DsbE_sf"/>
</dbReference>
<evidence type="ECO:0000313" key="4">
    <source>
        <dbReference type="Proteomes" id="UP000627521"/>
    </source>
</evidence>
<feature type="domain" description="Thioredoxin" evidence="2">
    <location>
        <begin position="31"/>
        <end position="177"/>
    </location>
</feature>
<dbReference type="PANTHER" id="PTHR42852:SF13">
    <property type="entry name" value="PROTEIN DIPZ"/>
    <property type="match status" value="1"/>
</dbReference>
<keyword evidence="1" id="KW-0676">Redox-active center</keyword>
<dbReference type="EMBL" id="JACXXH010000007">
    <property type="protein sequence ID" value="MBD3864291.1"/>
    <property type="molecule type" value="Genomic_DNA"/>
</dbReference>
<reference evidence="3 4" key="1">
    <citation type="submission" date="2020-09" db="EMBL/GenBank/DDBJ databases">
        <title>Bacillus nautilus sp. nov., Chryseoglobus crepusculi sp. nov, and Psychrobacter noctis sp. nov., isolated from deep-sea sponges from the equatorial Atlantic.</title>
        <authorList>
            <person name="Stennett H.L."/>
            <person name="Williams S.E."/>
        </authorList>
    </citation>
    <scope>NUCLEOTIDE SEQUENCE [LARGE SCALE GENOMIC DNA]</scope>
    <source>
        <strain evidence="3 4">28M-24</strain>
    </source>
</reference>
<dbReference type="InterPro" id="IPR017937">
    <property type="entry name" value="Thioredoxin_CS"/>
</dbReference>
<dbReference type="PROSITE" id="PS00194">
    <property type="entry name" value="THIOREDOXIN_1"/>
    <property type="match status" value="1"/>
</dbReference>
<dbReference type="CDD" id="cd02966">
    <property type="entry name" value="TlpA_like_family"/>
    <property type="match status" value="1"/>
</dbReference>
<evidence type="ECO:0000256" key="1">
    <source>
        <dbReference type="ARBA" id="ARBA00023284"/>
    </source>
</evidence>
<dbReference type="SUPFAM" id="SSF52833">
    <property type="entry name" value="Thioredoxin-like"/>
    <property type="match status" value="1"/>
</dbReference>
<gene>
    <name evidence="3" type="ORF">IEG06_12605</name>
</gene>
<dbReference type="InterPro" id="IPR000866">
    <property type="entry name" value="AhpC/TSA"/>
</dbReference>
<dbReference type="InterPro" id="IPR013766">
    <property type="entry name" value="Thioredoxin_domain"/>
</dbReference>
<organism evidence="3 4">
    <name type="scientific">Olleya marilimosa</name>
    <dbReference type="NCBI Taxonomy" id="272164"/>
    <lineage>
        <taxon>Bacteria</taxon>
        <taxon>Pseudomonadati</taxon>
        <taxon>Bacteroidota</taxon>
        <taxon>Flavobacteriia</taxon>
        <taxon>Flavobacteriales</taxon>
        <taxon>Flavobacteriaceae</taxon>
    </lineage>
</organism>